<evidence type="ECO:0000313" key="2">
    <source>
        <dbReference type="Proteomes" id="UP001055439"/>
    </source>
</evidence>
<evidence type="ECO:0000313" key="1">
    <source>
        <dbReference type="EMBL" id="URE30115.1"/>
    </source>
</evidence>
<sequence>MYAQVHLLINLALAYSGGYGQLVLLIFADHTGEMCWYELVIRSDKDATAIKFSKSGERTMPRNGTRNRSMGSESEAYLVVTITTLDDV</sequence>
<organism evidence="1 2">
    <name type="scientific">Musa troglodytarum</name>
    <name type="common">fe'i banana</name>
    <dbReference type="NCBI Taxonomy" id="320322"/>
    <lineage>
        <taxon>Eukaryota</taxon>
        <taxon>Viridiplantae</taxon>
        <taxon>Streptophyta</taxon>
        <taxon>Embryophyta</taxon>
        <taxon>Tracheophyta</taxon>
        <taxon>Spermatophyta</taxon>
        <taxon>Magnoliopsida</taxon>
        <taxon>Liliopsida</taxon>
        <taxon>Zingiberales</taxon>
        <taxon>Musaceae</taxon>
        <taxon>Musa</taxon>
    </lineage>
</organism>
<keyword evidence="2" id="KW-1185">Reference proteome</keyword>
<name>A0A9E7HBG2_9LILI</name>
<dbReference type="EMBL" id="CP097510">
    <property type="protein sequence ID" value="URE30115.1"/>
    <property type="molecule type" value="Genomic_DNA"/>
</dbReference>
<accession>A0A9E7HBG2</accession>
<reference evidence="1" key="1">
    <citation type="submission" date="2022-05" db="EMBL/GenBank/DDBJ databases">
        <title>The Musa troglodytarum L. genome provides insights into the mechanism of non-climacteric behaviour and enrichment of carotenoids.</title>
        <authorList>
            <person name="Wang J."/>
        </authorList>
    </citation>
    <scope>NUCLEOTIDE SEQUENCE</scope>
    <source>
        <tissue evidence="1">Leaf</tissue>
    </source>
</reference>
<proteinExistence type="predicted"/>
<dbReference type="AlphaFoldDB" id="A0A9E7HBG2"/>
<dbReference type="Proteomes" id="UP001055439">
    <property type="component" value="Chromosome 8"/>
</dbReference>
<gene>
    <name evidence="1" type="ORF">MUK42_15968</name>
</gene>
<protein>
    <submittedName>
        <fullName evidence="1">Uncharacterized protein</fullName>
    </submittedName>
</protein>